<name>A0ABS8UPB6_DATST</name>
<sequence>MTRNNHPFNKQRQNYQAGRVQPIEKRPSNQKSFSLPAIVSRRTPYSCCSLDVSQAQCHCCHRLASLCSCWLILSVLHGVKIIKGNSSHRFIKAVATPGDLSWPLHQHRIA</sequence>
<accession>A0ABS8UPB6</accession>
<keyword evidence="3" id="KW-1185">Reference proteome</keyword>
<evidence type="ECO:0000313" key="2">
    <source>
        <dbReference type="EMBL" id="MCD9560325.1"/>
    </source>
</evidence>
<evidence type="ECO:0000256" key="1">
    <source>
        <dbReference type="SAM" id="MobiDB-lite"/>
    </source>
</evidence>
<proteinExistence type="predicted"/>
<feature type="region of interest" description="Disordered" evidence="1">
    <location>
        <begin position="1"/>
        <end position="32"/>
    </location>
</feature>
<feature type="compositionally biased region" description="Polar residues" evidence="1">
    <location>
        <begin position="1"/>
        <end position="16"/>
    </location>
</feature>
<dbReference type="EMBL" id="JACEIK010002300">
    <property type="protein sequence ID" value="MCD9560325.1"/>
    <property type="molecule type" value="Genomic_DNA"/>
</dbReference>
<comment type="caution">
    <text evidence="2">The sequence shown here is derived from an EMBL/GenBank/DDBJ whole genome shotgun (WGS) entry which is preliminary data.</text>
</comment>
<reference evidence="2 3" key="1">
    <citation type="journal article" date="2021" name="BMC Genomics">
        <title>Datura genome reveals duplications of psychoactive alkaloid biosynthetic genes and high mutation rate following tissue culture.</title>
        <authorList>
            <person name="Rajewski A."/>
            <person name="Carter-House D."/>
            <person name="Stajich J."/>
            <person name="Litt A."/>
        </authorList>
    </citation>
    <scope>NUCLEOTIDE SEQUENCE [LARGE SCALE GENOMIC DNA]</scope>
    <source>
        <strain evidence="2">AR-01</strain>
    </source>
</reference>
<evidence type="ECO:0000313" key="3">
    <source>
        <dbReference type="Proteomes" id="UP000823775"/>
    </source>
</evidence>
<dbReference type="Proteomes" id="UP000823775">
    <property type="component" value="Unassembled WGS sequence"/>
</dbReference>
<gene>
    <name evidence="2" type="ORF">HAX54_018940</name>
</gene>
<protein>
    <submittedName>
        <fullName evidence="2">Uncharacterized protein</fullName>
    </submittedName>
</protein>
<organism evidence="2 3">
    <name type="scientific">Datura stramonium</name>
    <name type="common">Jimsonweed</name>
    <name type="synonym">Common thornapple</name>
    <dbReference type="NCBI Taxonomy" id="4076"/>
    <lineage>
        <taxon>Eukaryota</taxon>
        <taxon>Viridiplantae</taxon>
        <taxon>Streptophyta</taxon>
        <taxon>Embryophyta</taxon>
        <taxon>Tracheophyta</taxon>
        <taxon>Spermatophyta</taxon>
        <taxon>Magnoliopsida</taxon>
        <taxon>eudicotyledons</taxon>
        <taxon>Gunneridae</taxon>
        <taxon>Pentapetalae</taxon>
        <taxon>asterids</taxon>
        <taxon>lamiids</taxon>
        <taxon>Solanales</taxon>
        <taxon>Solanaceae</taxon>
        <taxon>Solanoideae</taxon>
        <taxon>Datureae</taxon>
        <taxon>Datura</taxon>
    </lineage>
</organism>